<proteinExistence type="predicted"/>
<dbReference type="AlphaFoldDB" id="A0A9X5ECB1"/>
<organism evidence="2 3">
    <name type="scientific">Scytonema millei VB511283</name>
    <dbReference type="NCBI Taxonomy" id="1245923"/>
    <lineage>
        <taxon>Bacteria</taxon>
        <taxon>Bacillati</taxon>
        <taxon>Cyanobacteriota</taxon>
        <taxon>Cyanophyceae</taxon>
        <taxon>Nostocales</taxon>
        <taxon>Scytonemataceae</taxon>
        <taxon>Scytonema</taxon>
    </lineage>
</organism>
<gene>
    <name evidence="2" type="ORF">QH73_0023500</name>
</gene>
<dbReference type="RefSeq" id="WP_236147153.1">
    <property type="nucleotide sequence ID" value="NZ_JTJC03000009.1"/>
</dbReference>
<reference evidence="2 3" key="1">
    <citation type="journal article" date="2015" name="Genome Announc.">
        <title>Draft Genome Sequence of the Terrestrial Cyanobacterium Scytonema millei VB511283, Isolated from Eastern India.</title>
        <authorList>
            <person name="Sen D."/>
            <person name="Chandrababunaidu M.M."/>
            <person name="Singh D."/>
            <person name="Sanghi N."/>
            <person name="Ghorai A."/>
            <person name="Mishra G.P."/>
            <person name="Madduluri M."/>
            <person name="Adhikary S.P."/>
            <person name="Tripathy S."/>
        </authorList>
    </citation>
    <scope>NUCLEOTIDE SEQUENCE [LARGE SCALE GENOMIC DNA]</scope>
    <source>
        <strain evidence="2 3">VB511283</strain>
    </source>
</reference>
<evidence type="ECO:0000256" key="1">
    <source>
        <dbReference type="SAM" id="MobiDB-lite"/>
    </source>
</evidence>
<accession>A0A9X5ECB1</accession>
<evidence type="ECO:0000313" key="2">
    <source>
        <dbReference type="EMBL" id="NHC37564.1"/>
    </source>
</evidence>
<name>A0A9X5ECB1_9CYAN</name>
<comment type="caution">
    <text evidence="2">The sequence shown here is derived from an EMBL/GenBank/DDBJ whole genome shotgun (WGS) entry which is preliminary data.</text>
</comment>
<dbReference type="EMBL" id="JTJC03000009">
    <property type="protein sequence ID" value="NHC37564.1"/>
    <property type="molecule type" value="Genomic_DNA"/>
</dbReference>
<dbReference type="Proteomes" id="UP000031532">
    <property type="component" value="Unassembled WGS sequence"/>
</dbReference>
<feature type="region of interest" description="Disordered" evidence="1">
    <location>
        <begin position="23"/>
        <end position="45"/>
    </location>
</feature>
<sequence>MGAEGAEGAEGAKQFKIHAFTHSKFLHPTPHTPHPTPYTPFFADN</sequence>
<protein>
    <submittedName>
        <fullName evidence="2">Uncharacterized protein</fullName>
    </submittedName>
</protein>
<keyword evidence="3" id="KW-1185">Reference proteome</keyword>
<evidence type="ECO:0000313" key="3">
    <source>
        <dbReference type="Proteomes" id="UP000031532"/>
    </source>
</evidence>